<protein>
    <submittedName>
        <fullName evidence="3">3-hydroxybutyrate dehydrogenase</fullName>
    </submittedName>
</protein>
<dbReference type="AlphaFoldDB" id="A0A562JHD1"/>
<dbReference type="PANTHER" id="PTHR42879">
    <property type="entry name" value="3-OXOACYL-(ACYL-CARRIER-PROTEIN) REDUCTASE"/>
    <property type="match status" value="1"/>
</dbReference>
<organism evidence="3 4">
    <name type="scientific">Sedimentibacter saalensis</name>
    <dbReference type="NCBI Taxonomy" id="130788"/>
    <lineage>
        <taxon>Bacteria</taxon>
        <taxon>Bacillati</taxon>
        <taxon>Bacillota</taxon>
        <taxon>Tissierellia</taxon>
        <taxon>Sedimentibacter</taxon>
    </lineage>
</organism>
<dbReference type="InterPro" id="IPR036291">
    <property type="entry name" value="NAD(P)-bd_dom_sf"/>
</dbReference>
<dbReference type="PRINTS" id="PR00081">
    <property type="entry name" value="GDHRDH"/>
</dbReference>
<gene>
    <name evidence="3" type="ORF">LY60_00971</name>
</gene>
<dbReference type="Proteomes" id="UP000315343">
    <property type="component" value="Unassembled WGS sequence"/>
</dbReference>
<dbReference type="PRINTS" id="PR00080">
    <property type="entry name" value="SDRFAMILY"/>
</dbReference>
<dbReference type="InterPro" id="IPR002347">
    <property type="entry name" value="SDR_fam"/>
</dbReference>
<dbReference type="GO" id="GO:0003858">
    <property type="term" value="F:3-hydroxybutyrate dehydrogenase activity"/>
    <property type="evidence" value="ECO:0007669"/>
    <property type="project" value="InterPro"/>
</dbReference>
<dbReference type="InterPro" id="IPR020904">
    <property type="entry name" value="Sc_DH/Rdtase_CS"/>
</dbReference>
<dbReference type="Gene3D" id="3.40.50.720">
    <property type="entry name" value="NAD(P)-binding Rossmann-like Domain"/>
    <property type="match status" value="1"/>
</dbReference>
<evidence type="ECO:0000256" key="2">
    <source>
        <dbReference type="ARBA" id="ARBA00023002"/>
    </source>
</evidence>
<dbReference type="InterPro" id="IPR050259">
    <property type="entry name" value="SDR"/>
</dbReference>
<dbReference type="GO" id="GO:0008206">
    <property type="term" value="P:bile acid metabolic process"/>
    <property type="evidence" value="ECO:0007669"/>
    <property type="project" value="UniProtKB-ARBA"/>
</dbReference>
<dbReference type="FunFam" id="3.40.50.720:FF:000084">
    <property type="entry name" value="Short-chain dehydrogenase reductase"/>
    <property type="match status" value="1"/>
</dbReference>
<sequence length="253" mass="27669">MLENKVCIVTGAASGIGLAIAETFAKDGAKVIMADINEEKLREEAERIGGDYFKTDLSKREDCKGLVDFTVEKYSKVDVLVNVAGIQTVCPIEEFPEDKWDFMMDLMLTAPFLLTKYVWPTMKLQGWGRILNLNSIHGLVASEFKVAYVSAKHGLGGLTKVAALEGAKYGITVNSICPSYVRTPLVDKQIADQAKTHGIPEEKVISDIMLQKAAVKKLLEPNDVGEVAKFLCSDTGSYITGTMFTIDCGWTCA</sequence>
<dbReference type="InterPro" id="IPR011294">
    <property type="entry name" value="3-OHbutyrate_DH"/>
</dbReference>
<dbReference type="Pfam" id="PF13561">
    <property type="entry name" value="adh_short_C2"/>
    <property type="match status" value="1"/>
</dbReference>
<comment type="similarity">
    <text evidence="1">Belongs to the short-chain dehydrogenases/reductases (SDR) family.</text>
</comment>
<proteinExistence type="inferred from homology"/>
<dbReference type="EMBL" id="VLKH01000002">
    <property type="protein sequence ID" value="TWH82666.1"/>
    <property type="molecule type" value="Genomic_DNA"/>
</dbReference>
<dbReference type="SUPFAM" id="SSF51735">
    <property type="entry name" value="NAD(P)-binding Rossmann-fold domains"/>
    <property type="match status" value="1"/>
</dbReference>
<keyword evidence="2" id="KW-0560">Oxidoreductase</keyword>
<accession>A0A562JHD1</accession>
<name>A0A562JHD1_9FIRM</name>
<dbReference type="NCBIfam" id="TIGR01963">
    <property type="entry name" value="PHB_DH"/>
    <property type="match status" value="1"/>
</dbReference>
<reference evidence="3 4" key="1">
    <citation type="submission" date="2019-07" db="EMBL/GenBank/DDBJ databases">
        <title>Genomic Encyclopedia of Type Strains, Phase I: the one thousand microbial genomes (KMG-I) project.</title>
        <authorList>
            <person name="Kyrpides N."/>
        </authorList>
    </citation>
    <scope>NUCLEOTIDE SEQUENCE [LARGE SCALE GENOMIC DNA]</scope>
    <source>
        <strain evidence="3 4">DSM 13558</strain>
    </source>
</reference>
<evidence type="ECO:0000313" key="4">
    <source>
        <dbReference type="Proteomes" id="UP000315343"/>
    </source>
</evidence>
<evidence type="ECO:0000256" key="1">
    <source>
        <dbReference type="ARBA" id="ARBA00006484"/>
    </source>
</evidence>
<dbReference type="NCBIfam" id="NF009093">
    <property type="entry name" value="PRK12429.1"/>
    <property type="match status" value="1"/>
</dbReference>
<dbReference type="PROSITE" id="PS00061">
    <property type="entry name" value="ADH_SHORT"/>
    <property type="match status" value="1"/>
</dbReference>
<keyword evidence="4" id="KW-1185">Reference proteome</keyword>
<dbReference type="OrthoDB" id="9803333at2"/>
<comment type="caution">
    <text evidence="3">The sequence shown here is derived from an EMBL/GenBank/DDBJ whole genome shotgun (WGS) entry which is preliminary data.</text>
</comment>
<evidence type="ECO:0000313" key="3">
    <source>
        <dbReference type="EMBL" id="TWH82666.1"/>
    </source>
</evidence>
<dbReference type="PANTHER" id="PTHR42879:SF2">
    <property type="entry name" value="3-OXOACYL-[ACYL-CARRIER-PROTEIN] REDUCTASE FABG"/>
    <property type="match status" value="1"/>
</dbReference>
<dbReference type="RefSeq" id="WP_145080654.1">
    <property type="nucleotide sequence ID" value="NZ_DAMBUX010000030.1"/>
</dbReference>